<evidence type="ECO:0000313" key="2">
    <source>
        <dbReference type="Proteomes" id="UP000015105"/>
    </source>
</evidence>
<protein>
    <submittedName>
        <fullName evidence="1">Uncharacterized protein</fullName>
    </submittedName>
</protein>
<accession>A0A453C0M6</accession>
<organism evidence="1 2">
    <name type="scientific">Aegilops tauschii subsp. strangulata</name>
    <name type="common">Goatgrass</name>
    <dbReference type="NCBI Taxonomy" id="200361"/>
    <lineage>
        <taxon>Eukaryota</taxon>
        <taxon>Viridiplantae</taxon>
        <taxon>Streptophyta</taxon>
        <taxon>Embryophyta</taxon>
        <taxon>Tracheophyta</taxon>
        <taxon>Spermatophyta</taxon>
        <taxon>Magnoliopsida</taxon>
        <taxon>Liliopsida</taxon>
        <taxon>Poales</taxon>
        <taxon>Poaceae</taxon>
        <taxon>BOP clade</taxon>
        <taxon>Pooideae</taxon>
        <taxon>Triticodae</taxon>
        <taxon>Triticeae</taxon>
        <taxon>Triticinae</taxon>
        <taxon>Aegilops</taxon>
    </lineage>
</organism>
<dbReference type="Proteomes" id="UP000015105">
    <property type="component" value="Chromosome 2D"/>
</dbReference>
<keyword evidence="2" id="KW-1185">Reference proteome</keyword>
<dbReference type="Gramene" id="AET2Gv20691400.8">
    <property type="protein sequence ID" value="AET2Gv20691400.8"/>
    <property type="gene ID" value="AET2Gv20691400"/>
</dbReference>
<proteinExistence type="predicted"/>
<dbReference type="EnsemblPlants" id="AET2Gv20691400.8">
    <property type="protein sequence ID" value="AET2Gv20691400.8"/>
    <property type="gene ID" value="AET2Gv20691400"/>
</dbReference>
<sequence>FGLSYSDPDKRVRRCNLLYTREIITCECFPAVNLGKGQKRKAYPLPSLLKMFTSVVTFDEKIALIGANLSCNLADIITWLAHCMMTDSCT</sequence>
<reference evidence="2" key="2">
    <citation type="journal article" date="2017" name="Nat. Plants">
        <title>The Aegilops tauschii genome reveals multiple impacts of transposons.</title>
        <authorList>
            <person name="Zhao G."/>
            <person name="Zou C."/>
            <person name="Li K."/>
            <person name="Wang K."/>
            <person name="Li T."/>
            <person name="Gao L."/>
            <person name="Zhang X."/>
            <person name="Wang H."/>
            <person name="Yang Z."/>
            <person name="Liu X."/>
            <person name="Jiang W."/>
            <person name="Mao L."/>
            <person name="Kong X."/>
            <person name="Jiao Y."/>
            <person name="Jia J."/>
        </authorList>
    </citation>
    <scope>NUCLEOTIDE SEQUENCE [LARGE SCALE GENOMIC DNA]</scope>
    <source>
        <strain evidence="2">cv. AL8/78</strain>
    </source>
</reference>
<reference evidence="2" key="1">
    <citation type="journal article" date="2014" name="Science">
        <title>Ancient hybridizations among the ancestral genomes of bread wheat.</title>
        <authorList>
            <consortium name="International Wheat Genome Sequencing Consortium,"/>
            <person name="Marcussen T."/>
            <person name="Sandve S.R."/>
            <person name="Heier L."/>
            <person name="Spannagl M."/>
            <person name="Pfeifer M."/>
            <person name="Jakobsen K.S."/>
            <person name="Wulff B.B."/>
            <person name="Steuernagel B."/>
            <person name="Mayer K.F."/>
            <person name="Olsen O.A."/>
        </authorList>
    </citation>
    <scope>NUCLEOTIDE SEQUENCE [LARGE SCALE GENOMIC DNA]</scope>
    <source>
        <strain evidence="2">cv. AL8/78</strain>
    </source>
</reference>
<reference evidence="1" key="3">
    <citation type="journal article" date="2017" name="Nature">
        <title>Genome sequence of the progenitor of the wheat D genome Aegilops tauschii.</title>
        <authorList>
            <person name="Luo M.C."/>
            <person name="Gu Y.Q."/>
            <person name="Puiu D."/>
            <person name="Wang H."/>
            <person name="Twardziok S.O."/>
            <person name="Deal K.R."/>
            <person name="Huo N."/>
            <person name="Zhu T."/>
            <person name="Wang L."/>
            <person name="Wang Y."/>
            <person name="McGuire P.E."/>
            <person name="Liu S."/>
            <person name="Long H."/>
            <person name="Ramasamy R.K."/>
            <person name="Rodriguez J.C."/>
            <person name="Van S.L."/>
            <person name="Yuan L."/>
            <person name="Wang Z."/>
            <person name="Xia Z."/>
            <person name="Xiao L."/>
            <person name="Anderson O.D."/>
            <person name="Ouyang S."/>
            <person name="Liang Y."/>
            <person name="Zimin A.V."/>
            <person name="Pertea G."/>
            <person name="Qi P."/>
            <person name="Bennetzen J.L."/>
            <person name="Dai X."/>
            <person name="Dawson M.W."/>
            <person name="Muller H.G."/>
            <person name="Kugler K."/>
            <person name="Rivarola-Duarte L."/>
            <person name="Spannagl M."/>
            <person name="Mayer K.F.X."/>
            <person name="Lu F.H."/>
            <person name="Bevan M.W."/>
            <person name="Leroy P."/>
            <person name="Li P."/>
            <person name="You F.M."/>
            <person name="Sun Q."/>
            <person name="Liu Z."/>
            <person name="Lyons E."/>
            <person name="Wicker T."/>
            <person name="Salzberg S.L."/>
            <person name="Devos K.M."/>
            <person name="Dvorak J."/>
        </authorList>
    </citation>
    <scope>NUCLEOTIDE SEQUENCE [LARGE SCALE GENOMIC DNA]</scope>
    <source>
        <strain evidence="1">cv. AL8/78</strain>
    </source>
</reference>
<reference evidence="1" key="4">
    <citation type="submission" date="2019-03" db="UniProtKB">
        <authorList>
            <consortium name="EnsemblPlants"/>
        </authorList>
    </citation>
    <scope>IDENTIFICATION</scope>
</reference>
<evidence type="ECO:0000313" key="1">
    <source>
        <dbReference type="EnsemblPlants" id="AET2Gv20691400.8"/>
    </source>
</evidence>
<name>A0A453C0M6_AEGTS</name>
<dbReference type="AlphaFoldDB" id="A0A453C0M6"/>
<reference evidence="1" key="5">
    <citation type="journal article" date="2021" name="G3 (Bethesda)">
        <title>Aegilops tauschii genome assembly Aet v5.0 features greater sequence contiguity and improved annotation.</title>
        <authorList>
            <person name="Wang L."/>
            <person name="Zhu T."/>
            <person name="Rodriguez J.C."/>
            <person name="Deal K.R."/>
            <person name="Dubcovsky J."/>
            <person name="McGuire P.E."/>
            <person name="Lux T."/>
            <person name="Spannagl M."/>
            <person name="Mayer K.F.X."/>
            <person name="Baldrich P."/>
            <person name="Meyers B.C."/>
            <person name="Huo N."/>
            <person name="Gu Y.Q."/>
            <person name="Zhou H."/>
            <person name="Devos K.M."/>
            <person name="Bennetzen J.L."/>
            <person name="Unver T."/>
            <person name="Budak H."/>
            <person name="Gulick P.J."/>
            <person name="Galiba G."/>
            <person name="Kalapos B."/>
            <person name="Nelson D.R."/>
            <person name="Li P."/>
            <person name="You F.M."/>
            <person name="Luo M.C."/>
            <person name="Dvorak J."/>
        </authorList>
    </citation>
    <scope>NUCLEOTIDE SEQUENCE [LARGE SCALE GENOMIC DNA]</scope>
    <source>
        <strain evidence="1">cv. AL8/78</strain>
    </source>
</reference>